<dbReference type="Proteomes" id="UP000184164">
    <property type="component" value="Unassembled WGS sequence"/>
</dbReference>
<dbReference type="STRING" id="1484053.SAMN05444274_11032"/>
<dbReference type="InterPro" id="IPR011990">
    <property type="entry name" value="TPR-like_helical_dom_sf"/>
</dbReference>
<reference evidence="5 6" key="1">
    <citation type="submission" date="2016-11" db="EMBL/GenBank/DDBJ databases">
        <authorList>
            <person name="Jaros S."/>
            <person name="Januszkiewicz K."/>
            <person name="Wedrychowicz H."/>
        </authorList>
    </citation>
    <scope>NUCLEOTIDE SEQUENCE [LARGE SCALE GENOMIC DNA]</scope>
    <source>
        <strain evidence="5 6">DSM 26910</strain>
    </source>
</reference>
<dbReference type="InterPro" id="IPR019734">
    <property type="entry name" value="TPR_rpt"/>
</dbReference>
<name>A0A1M5EUG0_9BACT</name>
<dbReference type="InterPro" id="IPR024983">
    <property type="entry name" value="CHAT_dom"/>
</dbReference>
<dbReference type="SMART" id="SM00028">
    <property type="entry name" value="TPR"/>
    <property type="match status" value="4"/>
</dbReference>
<evidence type="ECO:0000256" key="2">
    <source>
        <dbReference type="SAM" id="Phobius"/>
    </source>
</evidence>
<feature type="coiled-coil region" evidence="1">
    <location>
        <begin position="159"/>
        <end position="186"/>
    </location>
</feature>
<evidence type="ECO:0000256" key="1">
    <source>
        <dbReference type="SAM" id="Coils"/>
    </source>
</evidence>
<organism evidence="5 6">
    <name type="scientific">Mariniphaga anaerophila</name>
    <dbReference type="NCBI Taxonomy" id="1484053"/>
    <lineage>
        <taxon>Bacteria</taxon>
        <taxon>Pseudomonadati</taxon>
        <taxon>Bacteroidota</taxon>
        <taxon>Bacteroidia</taxon>
        <taxon>Marinilabiliales</taxon>
        <taxon>Prolixibacteraceae</taxon>
        <taxon>Mariniphaga</taxon>
    </lineage>
</organism>
<dbReference type="Pfam" id="PF12770">
    <property type="entry name" value="CHAT"/>
    <property type="match status" value="1"/>
</dbReference>
<evidence type="ECO:0000313" key="5">
    <source>
        <dbReference type="EMBL" id="SHF82890.1"/>
    </source>
</evidence>
<evidence type="ECO:0000259" key="4">
    <source>
        <dbReference type="Pfam" id="PF12770"/>
    </source>
</evidence>
<feature type="chain" id="PRO_5009909965" evidence="3">
    <location>
        <begin position="24"/>
        <end position="952"/>
    </location>
</feature>
<dbReference type="SUPFAM" id="SSF48452">
    <property type="entry name" value="TPR-like"/>
    <property type="match status" value="1"/>
</dbReference>
<feature type="domain" description="CHAT" evidence="4">
    <location>
        <begin position="621"/>
        <end position="912"/>
    </location>
</feature>
<feature type="signal peptide" evidence="3">
    <location>
        <begin position="1"/>
        <end position="23"/>
    </location>
</feature>
<dbReference type="EMBL" id="FQUM01000010">
    <property type="protein sequence ID" value="SHF82890.1"/>
    <property type="molecule type" value="Genomic_DNA"/>
</dbReference>
<dbReference type="PANTHER" id="PTHR10098:SF108">
    <property type="entry name" value="TETRATRICOPEPTIDE REPEAT PROTEIN 28"/>
    <property type="match status" value="1"/>
</dbReference>
<sequence length="952" mass="109043">MLRNKSIQLLIFSLLFFSISGHSTTYSSDSIRASDSYHSGITFFRNSNLQAAIDSFNVSAKIRERIYSKSSYEYGVVQNALGIIYKDLGAWDKSIEHFLLAERAYSSEATSNELPIARLYNNIGNVYKGKLNLITALDYYRMSRRIFQKYSTDGNRGSIADVNYNIADIQNRLKNYESALEIIEENYSNAYPDTRILYASLQSVIYQNIEQFDNAYMSYSNTIKLSEEFYSKSEVNVIFDYLNFATFLITYHKTEEAKSILSKASNALKDNNINDGIAVSFYYKTQGFLFDNTIVETNDINNFRSRKTANLTEAITYYKKGIKALGVDTDSLSSTSFSAGNSYSLTQSLELLKLIADTYTKISDIYTDTTHPKRKESIEKALEYYEITAGLIQQARKELYSDESKIQLAELEGATFNKIVQTAYKATEIETNPKIIEFAFVNAERLKASSVFDKLSDQLARENSLVPDSLTELERTLNYSITNQNEKLFDLKRAEKPNHLEIASADSMLFQLKKQRDELNNYLEKNYSDYYELKYADEYISSNTVHQSLNDNEVLIEYAFNETDSIPELYAFLFSEGNLSFHKIDIDSSFIKSIEETFRFMSNPAYLFTKNENSKDFCVAAHKLYIKLLYPFADDIQNKKITIIPDGKLNYLPFDAFLTEMPDTSQTIHFNTLPYLIKENAVNYAYSANLLFKFNRTKRKAKNKLLAFAPIYNSDTVTFENDKLILNPLPGVQREVDLISDEIRMQLFRSEDATEKNFREQSEDYDILHLAMHAFINDSLPAFSRLAFSQNNSNQPYNDGWLNTADVYNLDLNARLTVLSACNTGAGNLKKGEGVMSLARGFLYAGCPTIVMTLWEVEDNAGTKIMSSFYQNLKKGRPTDEALRLAKLSYLENANPRMAHPHYWLGYVSIGNAKPLFRSYDYYFFGLLVLALAGIAIDQFIRLKKARKNRIE</sequence>
<evidence type="ECO:0000256" key="3">
    <source>
        <dbReference type="SAM" id="SignalP"/>
    </source>
</evidence>
<dbReference type="Gene3D" id="1.25.40.10">
    <property type="entry name" value="Tetratricopeptide repeat domain"/>
    <property type="match status" value="1"/>
</dbReference>
<proteinExistence type="predicted"/>
<accession>A0A1M5EUG0</accession>
<evidence type="ECO:0000313" key="6">
    <source>
        <dbReference type="Proteomes" id="UP000184164"/>
    </source>
</evidence>
<dbReference type="OrthoDB" id="9771112at2"/>
<feature type="transmembrane region" description="Helical" evidence="2">
    <location>
        <begin position="922"/>
        <end position="941"/>
    </location>
</feature>
<dbReference type="PANTHER" id="PTHR10098">
    <property type="entry name" value="RAPSYN-RELATED"/>
    <property type="match status" value="1"/>
</dbReference>
<dbReference type="AlphaFoldDB" id="A0A1M5EUG0"/>
<keyword evidence="1" id="KW-0175">Coiled coil</keyword>
<keyword evidence="6" id="KW-1185">Reference proteome</keyword>
<keyword evidence="2" id="KW-0812">Transmembrane</keyword>
<keyword evidence="2" id="KW-1133">Transmembrane helix</keyword>
<keyword evidence="3" id="KW-0732">Signal</keyword>
<protein>
    <submittedName>
        <fullName evidence="5">CHAT domain-containing protein</fullName>
    </submittedName>
</protein>
<keyword evidence="2" id="KW-0472">Membrane</keyword>
<gene>
    <name evidence="5" type="ORF">SAMN05444274_11032</name>
</gene>